<keyword evidence="4" id="KW-0378">Hydrolase</keyword>
<dbReference type="PANTHER" id="PTHR11010">
    <property type="entry name" value="PROTEASE S28 PRO-X CARBOXYPEPTIDASE-RELATED"/>
    <property type="match status" value="1"/>
</dbReference>
<name>A0A3P7KZD6_STRVU</name>
<dbReference type="InterPro" id="IPR029058">
    <property type="entry name" value="AB_hydrolase_fold"/>
</dbReference>
<keyword evidence="6" id="KW-0812">Transmembrane</keyword>
<dbReference type="OrthoDB" id="1735038at2759"/>
<dbReference type="GO" id="GO:0008239">
    <property type="term" value="F:dipeptidyl-peptidase activity"/>
    <property type="evidence" value="ECO:0007669"/>
    <property type="project" value="TreeGrafter"/>
</dbReference>
<keyword evidence="5" id="KW-0325">Glycoprotein</keyword>
<comment type="similarity">
    <text evidence="1">Belongs to the peptidase S28 family.</text>
</comment>
<reference evidence="7 8" key="1">
    <citation type="submission" date="2018-11" db="EMBL/GenBank/DDBJ databases">
        <authorList>
            <consortium name="Pathogen Informatics"/>
        </authorList>
    </citation>
    <scope>NUCLEOTIDE SEQUENCE [LARGE SCALE GENOMIC DNA]</scope>
</reference>
<keyword evidence="8" id="KW-1185">Reference proteome</keyword>
<dbReference type="Gene3D" id="3.40.50.1820">
    <property type="entry name" value="alpha/beta hydrolase"/>
    <property type="match status" value="1"/>
</dbReference>
<dbReference type="GO" id="GO:0070008">
    <property type="term" value="F:serine-type exopeptidase activity"/>
    <property type="evidence" value="ECO:0007669"/>
    <property type="project" value="InterPro"/>
</dbReference>
<accession>A0A3P7KZD6</accession>
<evidence type="ECO:0000313" key="7">
    <source>
        <dbReference type="EMBL" id="VDM72478.1"/>
    </source>
</evidence>
<organism evidence="7 8">
    <name type="scientific">Strongylus vulgaris</name>
    <name type="common">Blood worm</name>
    <dbReference type="NCBI Taxonomy" id="40348"/>
    <lineage>
        <taxon>Eukaryota</taxon>
        <taxon>Metazoa</taxon>
        <taxon>Ecdysozoa</taxon>
        <taxon>Nematoda</taxon>
        <taxon>Chromadorea</taxon>
        <taxon>Rhabditida</taxon>
        <taxon>Rhabditina</taxon>
        <taxon>Rhabditomorpha</taxon>
        <taxon>Strongyloidea</taxon>
        <taxon>Strongylidae</taxon>
        <taxon>Strongylus</taxon>
    </lineage>
</organism>
<evidence type="ECO:0000256" key="2">
    <source>
        <dbReference type="ARBA" id="ARBA00022670"/>
    </source>
</evidence>
<dbReference type="Proteomes" id="UP000270094">
    <property type="component" value="Unassembled WGS sequence"/>
</dbReference>
<keyword evidence="6" id="KW-0472">Membrane</keyword>
<protein>
    <recommendedName>
        <fullName evidence="9">Serine carboxypeptidase S28</fullName>
    </recommendedName>
</protein>
<feature type="transmembrane region" description="Helical" evidence="6">
    <location>
        <begin position="132"/>
        <end position="149"/>
    </location>
</feature>
<gene>
    <name evidence="7" type="ORF">SVUK_LOCUS7476</name>
</gene>
<dbReference type="InterPro" id="IPR008758">
    <property type="entry name" value="Peptidase_S28"/>
</dbReference>
<dbReference type="AlphaFoldDB" id="A0A3P7KZD6"/>
<keyword evidence="3" id="KW-0732">Signal</keyword>
<evidence type="ECO:0000256" key="5">
    <source>
        <dbReference type="ARBA" id="ARBA00023180"/>
    </source>
</evidence>
<sequence>MCTDLFGKNYTTAVLQKSIDRVNYQFGGADFYNVTNVVIPNGSLDPWHVLGIRTSNHPSVVPYLIKGTAHCAEMYPPRDEDSPELIRARKVIEENIDKWLAPSPTRTTIEMSTTKSTKETTTKVPGQHSTSLLGFTFTINLLVALALVFC</sequence>
<evidence type="ECO:0008006" key="9">
    <source>
        <dbReference type="Google" id="ProtNLM"/>
    </source>
</evidence>
<evidence type="ECO:0000256" key="6">
    <source>
        <dbReference type="SAM" id="Phobius"/>
    </source>
</evidence>
<keyword evidence="2" id="KW-0645">Protease</keyword>
<evidence type="ECO:0000256" key="4">
    <source>
        <dbReference type="ARBA" id="ARBA00022801"/>
    </source>
</evidence>
<evidence type="ECO:0000313" key="8">
    <source>
        <dbReference type="Proteomes" id="UP000270094"/>
    </source>
</evidence>
<dbReference type="Pfam" id="PF05577">
    <property type="entry name" value="Peptidase_S28"/>
    <property type="match status" value="1"/>
</dbReference>
<proteinExistence type="inferred from homology"/>
<evidence type="ECO:0000256" key="3">
    <source>
        <dbReference type="ARBA" id="ARBA00022729"/>
    </source>
</evidence>
<dbReference type="EMBL" id="UYYB01025527">
    <property type="protein sequence ID" value="VDM72478.1"/>
    <property type="molecule type" value="Genomic_DNA"/>
</dbReference>
<dbReference type="PANTHER" id="PTHR11010:SF117">
    <property type="entry name" value="SERINE PROTEASE 16"/>
    <property type="match status" value="1"/>
</dbReference>
<evidence type="ECO:0000256" key="1">
    <source>
        <dbReference type="ARBA" id="ARBA00011079"/>
    </source>
</evidence>
<dbReference type="GO" id="GO:0006508">
    <property type="term" value="P:proteolysis"/>
    <property type="evidence" value="ECO:0007669"/>
    <property type="project" value="UniProtKB-KW"/>
</dbReference>
<keyword evidence="6" id="KW-1133">Transmembrane helix</keyword>